<reference evidence="2" key="2">
    <citation type="journal article" date="2007" name="Science">
        <title>Draft genome sequence of the sexually transmitted pathogen Trichomonas vaginalis.</title>
        <authorList>
            <person name="Carlton J.M."/>
            <person name="Hirt R.P."/>
            <person name="Silva J.C."/>
            <person name="Delcher A.L."/>
            <person name="Schatz M."/>
            <person name="Zhao Q."/>
            <person name="Wortman J.R."/>
            <person name="Bidwell S.L."/>
            <person name="Alsmark U.C.M."/>
            <person name="Besteiro S."/>
            <person name="Sicheritz-Ponten T."/>
            <person name="Noel C.J."/>
            <person name="Dacks J.B."/>
            <person name="Foster P.G."/>
            <person name="Simillion C."/>
            <person name="Van de Peer Y."/>
            <person name="Miranda-Saavedra D."/>
            <person name="Barton G.J."/>
            <person name="Westrop G.D."/>
            <person name="Mueller S."/>
            <person name="Dessi D."/>
            <person name="Fiori P.L."/>
            <person name="Ren Q."/>
            <person name="Paulsen I."/>
            <person name="Zhang H."/>
            <person name="Bastida-Corcuera F.D."/>
            <person name="Simoes-Barbosa A."/>
            <person name="Brown M.T."/>
            <person name="Hayes R.D."/>
            <person name="Mukherjee M."/>
            <person name="Okumura C.Y."/>
            <person name="Schneider R."/>
            <person name="Smith A.J."/>
            <person name="Vanacova S."/>
            <person name="Villalvazo M."/>
            <person name="Haas B.J."/>
            <person name="Pertea M."/>
            <person name="Feldblyum T.V."/>
            <person name="Utterback T.R."/>
            <person name="Shu C.L."/>
            <person name="Osoegawa K."/>
            <person name="de Jong P.J."/>
            <person name="Hrdy I."/>
            <person name="Horvathova L."/>
            <person name="Zubacova Z."/>
            <person name="Dolezal P."/>
            <person name="Malik S.B."/>
            <person name="Logsdon J.M. Jr."/>
            <person name="Henze K."/>
            <person name="Gupta A."/>
            <person name="Wang C.C."/>
            <person name="Dunne R.L."/>
            <person name="Upcroft J.A."/>
            <person name="Upcroft P."/>
            <person name="White O."/>
            <person name="Salzberg S.L."/>
            <person name="Tang P."/>
            <person name="Chiu C.-H."/>
            <person name="Lee Y.-S."/>
            <person name="Embley T.M."/>
            <person name="Coombs G.H."/>
            <person name="Mottram J.C."/>
            <person name="Tachezy J."/>
            <person name="Fraser-Liggett C.M."/>
            <person name="Johnson P.J."/>
        </authorList>
    </citation>
    <scope>NUCLEOTIDE SEQUENCE [LARGE SCALE GENOMIC DNA]</scope>
    <source>
        <strain evidence="2">G3</strain>
    </source>
</reference>
<dbReference type="RefSeq" id="XP_001583003.1">
    <property type="nucleotide sequence ID" value="XM_001582953.1"/>
</dbReference>
<gene>
    <name evidence="2" type="ORF">TVAG_456520</name>
</gene>
<accession>A2DBX6</accession>
<dbReference type="InParanoid" id="A2DBX6"/>
<proteinExistence type="predicted"/>
<reference evidence="2" key="1">
    <citation type="submission" date="2006-10" db="EMBL/GenBank/DDBJ databases">
        <authorList>
            <person name="Amadeo P."/>
            <person name="Zhao Q."/>
            <person name="Wortman J."/>
            <person name="Fraser-Liggett C."/>
            <person name="Carlton J."/>
        </authorList>
    </citation>
    <scope>NUCLEOTIDE SEQUENCE</scope>
    <source>
        <strain evidence="2">G3</strain>
    </source>
</reference>
<dbReference type="SMR" id="A2DBX6"/>
<evidence type="ECO:0000313" key="3">
    <source>
        <dbReference type="Proteomes" id="UP000001542"/>
    </source>
</evidence>
<dbReference type="EMBL" id="DS113186">
    <property type="protein sequence ID" value="EAY22017.1"/>
    <property type="molecule type" value="Genomic_DNA"/>
</dbReference>
<evidence type="ECO:0000256" key="1">
    <source>
        <dbReference type="SAM" id="Coils"/>
    </source>
</evidence>
<dbReference type="VEuPathDB" id="TrichDB:TVAGG3_0264310"/>
<dbReference type="AlphaFoldDB" id="A2DBX6"/>
<name>A2DBX6_TRIV3</name>
<organism evidence="2 3">
    <name type="scientific">Trichomonas vaginalis (strain ATCC PRA-98 / G3)</name>
    <dbReference type="NCBI Taxonomy" id="412133"/>
    <lineage>
        <taxon>Eukaryota</taxon>
        <taxon>Metamonada</taxon>
        <taxon>Parabasalia</taxon>
        <taxon>Trichomonadida</taxon>
        <taxon>Trichomonadidae</taxon>
        <taxon>Trichomonas</taxon>
    </lineage>
</organism>
<feature type="coiled-coil region" evidence="1">
    <location>
        <begin position="283"/>
        <end position="324"/>
    </location>
</feature>
<sequence>MYYDTSPEDFKQRLKRLDFPSNEIILNMRRDLLASINKNNENKQSSIHFSSREVSSSRSIITESTDLDRLQRTIKGLQNQLQLYSADLSSEETKYKYLDDCIINLRSGSGNDKLILKENELISKISQIEMKLANNLKQYNENTARLAAKQLQLEEIKAKKLKIQEQSQQVSKYATPKSSTDNFIQMYKEKSEGLHIGSIDSKDEKMVKQELENLSKIIDMKRAIIRRQSDNQANQNETIQNSINVYQDKLNKAIEFLHVKSFDEIFAEAEKLEQENNTLFSSIFETNEKKKKLQEEANSLETQLEALEEKQDQQQSQINYEDEKMYSEVFKELEDIFNMLGCSWDVSPDEKARVTQYNAIFALNSIETSISNFLDEVKKKPAQH</sequence>
<keyword evidence="3" id="KW-1185">Reference proteome</keyword>
<dbReference type="KEGG" id="tva:5467570"/>
<feature type="coiled-coil region" evidence="1">
    <location>
        <begin position="139"/>
        <end position="166"/>
    </location>
</feature>
<dbReference type="VEuPathDB" id="TrichDB:TVAG_456520"/>
<keyword evidence="1" id="KW-0175">Coiled coil</keyword>
<dbReference type="Proteomes" id="UP000001542">
    <property type="component" value="Unassembled WGS sequence"/>
</dbReference>
<protein>
    <submittedName>
        <fullName evidence="2">Uncharacterized protein</fullName>
    </submittedName>
</protein>
<evidence type="ECO:0000313" key="2">
    <source>
        <dbReference type="EMBL" id="EAY22017.1"/>
    </source>
</evidence>
<feature type="coiled-coil region" evidence="1">
    <location>
        <begin position="60"/>
        <end position="94"/>
    </location>
</feature>
<dbReference type="OrthoDB" id="6766775at2759"/>